<feature type="compositionally biased region" description="Basic and acidic residues" evidence="1">
    <location>
        <begin position="814"/>
        <end position="836"/>
    </location>
</feature>
<dbReference type="Gene3D" id="1.25.40.20">
    <property type="entry name" value="Ankyrin repeat-containing domain"/>
    <property type="match status" value="1"/>
</dbReference>
<dbReference type="SUPFAM" id="SSF48403">
    <property type="entry name" value="Ankyrin repeat"/>
    <property type="match status" value="1"/>
</dbReference>
<dbReference type="Proteomes" id="UP001303373">
    <property type="component" value="Chromosome 2"/>
</dbReference>
<feature type="compositionally biased region" description="Basic and acidic residues" evidence="1">
    <location>
        <begin position="744"/>
        <end position="776"/>
    </location>
</feature>
<organism evidence="2 3">
    <name type="scientific">Acrodontium crateriforme</name>
    <dbReference type="NCBI Taxonomy" id="150365"/>
    <lineage>
        <taxon>Eukaryota</taxon>
        <taxon>Fungi</taxon>
        <taxon>Dikarya</taxon>
        <taxon>Ascomycota</taxon>
        <taxon>Pezizomycotina</taxon>
        <taxon>Dothideomycetes</taxon>
        <taxon>Dothideomycetidae</taxon>
        <taxon>Mycosphaerellales</taxon>
        <taxon>Teratosphaeriaceae</taxon>
        <taxon>Acrodontium</taxon>
    </lineage>
</organism>
<dbReference type="Pfam" id="PF12796">
    <property type="entry name" value="Ank_2"/>
    <property type="match status" value="1"/>
</dbReference>
<feature type="compositionally biased region" description="Basic and acidic residues" evidence="1">
    <location>
        <begin position="790"/>
        <end position="807"/>
    </location>
</feature>
<feature type="compositionally biased region" description="Basic and acidic residues" evidence="1">
    <location>
        <begin position="1081"/>
        <end position="1096"/>
    </location>
</feature>
<sequence>MNGSKSPLAPSDPVDTAPKQETDTVAAPAQSIEGRDGQARDTAPNGAETDHPGVDGDDDGAESEAETLIESPVKKREAEKAAAAVKTEKPAKSRIGSLPVPGDDDEDSDAPGSPVESTEPPENGKKSNRELRNDRMQLDGHSENEDSDSGSLSSAHSSVSNGNSRTSSRSRAFSESRESLNASTSPNPRKRKHRASSVGLPNKRQSLEPPKRKLRGLKSDENSKDNDDSNSSQARGHKRTVSTQSAFADMAESNGRSRRGQSQRPVRDPKKSNWEESDGSSETTSHGQNESRRPQRGVGRSTSTPGRPAGREHKRHINKYGFTRLAEACEDGDLDLVKEWREKDPEQLELAEFAGNTPLQIAALNGNDDVVTYLINEGCKVDCANLDMDTPLIDASENGHIDVVRILLKAGVDPTRQNIKGQQAMDVVSDDTDDAEAIRVALREAIETWTSDDAKQRREVEEEQRHKGSTNDKLHFMARTYENLLKLVTINDRGSVKEFLDARVPVDNTIIAAAAKTGDSYLVNMLLAEMTQKKAFQKAEKPMHAVLGTSHFNMVEALTELDQFNPLYKSKAGKSWPELAEERNGPNSRREKELLQKLYDQAIAKKMRRSSSPVTKREKGKRRPNYRAESEESEEGEEEVPKRKNGRRLMSRRDMRVANGKGHSDTDLDESHSDMDTTADGNSDQEMKSMGPPESPSQSRTGIAGRTRRKSLSMQSVDNSPKLRRRSSSVRGAAEEPLPATARSTEKKATDDVGMSDKKDEAAKKREEDEKKRAQAENEEAEKAALAQTRRRDEAAAEEARSVEQERAANAARIKNEEAEKARKAEEDRKAEEEQCRRVAELEEARKRIRDEVLESLTASLNYVLNPASTFSYKSEHSKSYLLDRFTPLLVVKESLSKPEADDTESWVLTAQAAPLLGKQGLDILLPTNSDVAFDQKVCSDWLTYSEFSPAEAKNVEAVVTVLTAGSNEDGEDEEMVDDESFETELQQMAERYNSAIDMKKKLEAGPAALHCVKLADVLRNLDPLLKDTMIEVRSLGNHNSQDMVKSLNQSGIETFIECFASRFWKQSLLSKSYPTPPHGSDGRETDSGVVVRYEK</sequence>
<dbReference type="SMART" id="SM00248">
    <property type="entry name" value="ANK"/>
    <property type="match status" value="4"/>
</dbReference>
<dbReference type="InterPro" id="IPR036770">
    <property type="entry name" value="Ankyrin_rpt-contain_sf"/>
</dbReference>
<dbReference type="EMBL" id="CP138581">
    <property type="protein sequence ID" value="WPG98423.1"/>
    <property type="molecule type" value="Genomic_DNA"/>
</dbReference>
<dbReference type="PANTHER" id="PTHR24149:SF14">
    <property type="entry name" value="ANKYRIN REPEAT DOMAIN 12"/>
    <property type="match status" value="1"/>
</dbReference>
<feature type="compositionally biased region" description="Basic and acidic residues" evidence="1">
    <location>
        <begin position="122"/>
        <end position="144"/>
    </location>
</feature>
<reference evidence="2 3" key="1">
    <citation type="submission" date="2023-11" db="EMBL/GenBank/DDBJ databases">
        <title>An acidophilic fungus is an integral part of prey digestion in a carnivorous sundew plant.</title>
        <authorList>
            <person name="Tsai I.J."/>
        </authorList>
    </citation>
    <scope>NUCLEOTIDE SEQUENCE [LARGE SCALE GENOMIC DNA]</scope>
    <source>
        <strain evidence="2">169a</strain>
    </source>
</reference>
<feature type="compositionally biased region" description="Basic and acidic residues" evidence="1">
    <location>
        <begin position="265"/>
        <end position="274"/>
    </location>
</feature>
<accession>A0AAQ3R5M0</accession>
<feature type="region of interest" description="Disordered" evidence="1">
    <location>
        <begin position="451"/>
        <end position="470"/>
    </location>
</feature>
<feature type="compositionally biased region" description="Basic and acidic residues" evidence="1">
    <location>
        <begin position="205"/>
        <end position="227"/>
    </location>
</feature>
<dbReference type="AlphaFoldDB" id="A0AAQ3R5M0"/>
<feature type="compositionally biased region" description="Basic and acidic residues" evidence="1">
    <location>
        <begin position="72"/>
        <end position="91"/>
    </location>
</feature>
<proteinExistence type="predicted"/>
<gene>
    <name evidence="2" type="ORF">R9X50_00121300</name>
</gene>
<protein>
    <submittedName>
        <fullName evidence="2">Uncharacterized protein</fullName>
    </submittedName>
</protein>
<feature type="compositionally biased region" description="Acidic residues" evidence="1">
    <location>
        <begin position="55"/>
        <end position="67"/>
    </location>
</feature>
<evidence type="ECO:0000256" key="1">
    <source>
        <dbReference type="SAM" id="MobiDB-lite"/>
    </source>
</evidence>
<feature type="region of interest" description="Disordered" evidence="1">
    <location>
        <begin position="602"/>
        <end position="836"/>
    </location>
</feature>
<name>A0AAQ3R5M0_9PEZI</name>
<feature type="region of interest" description="Disordered" evidence="1">
    <location>
        <begin position="1"/>
        <end position="316"/>
    </location>
</feature>
<evidence type="ECO:0000313" key="3">
    <source>
        <dbReference type="Proteomes" id="UP001303373"/>
    </source>
</evidence>
<dbReference type="PANTHER" id="PTHR24149">
    <property type="entry name" value="ANKYRIN REPEAT DOMAIN-CONTAINING PROTEIN 12"/>
    <property type="match status" value="1"/>
</dbReference>
<feature type="region of interest" description="Disordered" evidence="1">
    <location>
        <begin position="1074"/>
        <end position="1096"/>
    </location>
</feature>
<feature type="compositionally biased region" description="Low complexity" evidence="1">
    <location>
        <begin position="149"/>
        <end position="171"/>
    </location>
</feature>
<dbReference type="InterPro" id="IPR053210">
    <property type="entry name" value="ANKRD12"/>
</dbReference>
<dbReference type="InterPro" id="IPR002110">
    <property type="entry name" value="Ankyrin_rpt"/>
</dbReference>
<feature type="compositionally biased region" description="Basic and acidic residues" evidence="1">
    <location>
        <begin position="651"/>
        <end position="675"/>
    </location>
</feature>
<keyword evidence="3" id="KW-1185">Reference proteome</keyword>
<evidence type="ECO:0000313" key="2">
    <source>
        <dbReference type="EMBL" id="WPG98423.1"/>
    </source>
</evidence>
<dbReference type="GO" id="GO:0005654">
    <property type="term" value="C:nucleoplasm"/>
    <property type="evidence" value="ECO:0007669"/>
    <property type="project" value="TreeGrafter"/>
</dbReference>